<dbReference type="EnsemblPlants" id="ONIVA09G12040.1">
    <property type="protein sequence ID" value="ONIVA09G12040.1"/>
    <property type="gene ID" value="ONIVA09G12040"/>
</dbReference>
<keyword evidence="3" id="KW-1185">Reference proteome</keyword>
<reference evidence="2" key="2">
    <citation type="submission" date="2018-04" db="EMBL/GenBank/DDBJ databases">
        <title>OnivRS2 (Oryza nivara Reference Sequence Version 2).</title>
        <authorList>
            <person name="Zhang J."/>
            <person name="Kudrna D."/>
            <person name="Lee S."/>
            <person name="Talag J."/>
            <person name="Rajasekar S."/>
            <person name="Welchert J."/>
            <person name="Hsing Y.-I."/>
            <person name="Wing R.A."/>
        </authorList>
    </citation>
    <scope>NUCLEOTIDE SEQUENCE [LARGE SCALE GENOMIC DNA]</scope>
    <source>
        <strain evidence="2">SL10</strain>
    </source>
</reference>
<evidence type="ECO:0000256" key="1">
    <source>
        <dbReference type="SAM" id="MobiDB-lite"/>
    </source>
</evidence>
<evidence type="ECO:0000313" key="2">
    <source>
        <dbReference type="EnsemblPlants" id="ONIVA09G12040.1"/>
    </source>
</evidence>
<reference evidence="2" key="1">
    <citation type="submission" date="2015-04" db="UniProtKB">
        <authorList>
            <consortium name="EnsemblPlants"/>
        </authorList>
    </citation>
    <scope>IDENTIFICATION</scope>
    <source>
        <strain evidence="2">SL10</strain>
    </source>
</reference>
<sequence length="79" mass="8352">MAAKEMATTAAGRGACRDAGRARQGPRRHDLRRAALVDAPSMTPTTRAAHCTSRSAPPRPDLAGWRRWQLTVADGDGGG</sequence>
<accession>A0A0E0IKC4</accession>
<evidence type="ECO:0000313" key="3">
    <source>
        <dbReference type="Proteomes" id="UP000006591"/>
    </source>
</evidence>
<organism evidence="2">
    <name type="scientific">Oryza nivara</name>
    <name type="common">Indian wild rice</name>
    <name type="synonym">Oryza sativa f. spontanea</name>
    <dbReference type="NCBI Taxonomy" id="4536"/>
    <lineage>
        <taxon>Eukaryota</taxon>
        <taxon>Viridiplantae</taxon>
        <taxon>Streptophyta</taxon>
        <taxon>Embryophyta</taxon>
        <taxon>Tracheophyta</taxon>
        <taxon>Spermatophyta</taxon>
        <taxon>Magnoliopsida</taxon>
        <taxon>Liliopsida</taxon>
        <taxon>Poales</taxon>
        <taxon>Poaceae</taxon>
        <taxon>BOP clade</taxon>
        <taxon>Oryzoideae</taxon>
        <taxon>Oryzeae</taxon>
        <taxon>Oryzinae</taxon>
        <taxon>Oryza</taxon>
    </lineage>
</organism>
<protein>
    <submittedName>
        <fullName evidence="2">Uncharacterized protein</fullName>
    </submittedName>
</protein>
<feature type="region of interest" description="Disordered" evidence="1">
    <location>
        <begin position="1"/>
        <end position="62"/>
    </location>
</feature>
<dbReference type="Gramene" id="ONIVA09G12040.1">
    <property type="protein sequence ID" value="ONIVA09G12040.1"/>
    <property type="gene ID" value="ONIVA09G12040"/>
</dbReference>
<dbReference type="HOGENOM" id="CLU_2610180_0_0_1"/>
<dbReference type="Proteomes" id="UP000006591">
    <property type="component" value="Chromosome 9"/>
</dbReference>
<name>A0A0E0IKC4_ORYNI</name>
<proteinExistence type="predicted"/>
<dbReference type="AlphaFoldDB" id="A0A0E0IKC4"/>